<dbReference type="Proteomes" id="UP001608902">
    <property type="component" value="Unassembled WGS sequence"/>
</dbReference>
<comment type="similarity">
    <text evidence="1">Belongs to the protein disulfide isomerase family.</text>
</comment>
<dbReference type="Pfam" id="PF00085">
    <property type="entry name" value="Thioredoxin"/>
    <property type="match status" value="2"/>
</dbReference>
<dbReference type="PROSITE" id="PS51352">
    <property type="entry name" value="THIOREDOXIN_2"/>
    <property type="match status" value="2"/>
</dbReference>
<evidence type="ECO:0000313" key="4">
    <source>
        <dbReference type="EMBL" id="MFH4983239.1"/>
    </source>
</evidence>
<evidence type="ECO:0000259" key="3">
    <source>
        <dbReference type="PROSITE" id="PS51352"/>
    </source>
</evidence>
<dbReference type="AlphaFoldDB" id="A0ABD6F0J8"/>
<gene>
    <name evidence="4" type="ORF">AB6A40_009948</name>
</gene>
<keyword evidence="2" id="KW-0732">Signal</keyword>
<name>A0ABD6F0J8_9BILA</name>
<dbReference type="InterPro" id="IPR013766">
    <property type="entry name" value="Thioredoxin_domain"/>
</dbReference>
<feature type="domain" description="Thioredoxin" evidence="3">
    <location>
        <begin position="137"/>
        <end position="259"/>
    </location>
</feature>
<dbReference type="PANTHER" id="PTHR18929">
    <property type="entry name" value="PROTEIN DISULFIDE ISOMERASE"/>
    <property type="match status" value="1"/>
</dbReference>
<dbReference type="EMBL" id="JBGFUD010011547">
    <property type="protein sequence ID" value="MFH4983239.1"/>
    <property type="molecule type" value="Genomic_DNA"/>
</dbReference>
<feature type="chain" id="PRO_5044823329" description="Thioredoxin domain-containing protein" evidence="2">
    <location>
        <begin position="21"/>
        <end position="416"/>
    </location>
</feature>
<dbReference type="SUPFAM" id="SSF52833">
    <property type="entry name" value="Thioredoxin-like"/>
    <property type="match status" value="3"/>
</dbReference>
<feature type="signal peptide" evidence="2">
    <location>
        <begin position="1"/>
        <end position="20"/>
    </location>
</feature>
<sequence>MLLKLGISVSIIVGLLTVAAEDNGKSGYEKEDGVVVLNQGNYDQFHADNPTVLVLFYAPWDDNCKKLLPEYAEMAKKLKIPVAKVDLTVEGGLAAELDINGFPVVRLQLKFREPEEYKGEKNGSAILKWVNERLDPNYVLPPLPPENVVTLTGKDFDKTLKDVPLALVAFIETKCSQCKKLAPQYEKAAKKLKEKQIMLAKINCAENKNIAERYHVTSYPSLKVMRYGKPFNYEGPRYADGIVDHMQELTIPAAKQLQDLKNSEMFILEKDITILGFFSKQDSPLLEALKEAAEMSRKEFQWIGYFVTKDPKVFNHFDVSPNTIIVLSPKLYLSENEPKRHLLRQESAKPEELLEFFREYCRPLVGQLTYTNLKSRYTKRPLVVVYYNVDFSLDYREGTKYWWKKVKAKTSVSRFS</sequence>
<keyword evidence="5" id="KW-1185">Reference proteome</keyword>
<accession>A0ABD6F0J8</accession>
<evidence type="ECO:0000256" key="2">
    <source>
        <dbReference type="SAM" id="SignalP"/>
    </source>
</evidence>
<dbReference type="InterPro" id="IPR036249">
    <property type="entry name" value="Thioredoxin-like_sf"/>
</dbReference>
<evidence type="ECO:0000313" key="5">
    <source>
        <dbReference type="Proteomes" id="UP001608902"/>
    </source>
</evidence>
<feature type="domain" description="Thioredoxin" evidence="3">
    <location>
        <begin position="7"/>
        <end position="135"/>
    </location>
</feature>
<protein>
    <recommendedName>
        <fullName evidence="3">Thioredoxin domain-containing protein</fullName>
    </recommendedName>
</protein>
<comment type="caution">
    <text evidence="4">The sequence shown here is derived from an EMBL/GenBank/DDBJ whole genome shotgun (WGS) entry which is preliminary data.</text>
</comment>
<reference evidence="4 5" key="1">
    <citation type="submission" date="2024-08" db="EMBL/GenBank/DDBJ databases">
        <title>Gnathostoma spinigerum genome.</title>
        <authorList>
            <person name="Gonzalez-Bertolin B."/>
            <person name="Monzon S."/>
            <person name="Zaballos A."/>
            <person name="Jimenez P."/>
            <person name="Dekumyoy P."/>
            <person name="Varona S."/>
            <person name="Cuesta I."/>
            <person name="Sumanam S."/>
            <person name="Adisakwattana P."/>
            <person name="Gasser R.B."/>
            <person name="Hernandez-Gonzalez A."/>
            <person name="Young N.D."/>
            <person name="Perteguer M.J."/>
        </authorList>
    </citation>
    <scope>NUCLEOTIDE SEQUENCE [LARGE SCALE GENOMIC DNA]</scope>
    <source>
        <strain evidence="4">AL3</strain>
        <tissue evidence="4">Liver</tissue>
    </source>
</reference>
<dbReference type="Gene3D" id="3.40.30.10">
    <property type="entry name" value="Glutaredoxin"/>
    <property type="match status" value="4"/>
</dbReference>
<dbReference type="PANTHER" id="PTHR18929:SF210">
    <property type="entry name" value="PROTEIN DISULFIDE-ISOMERASE A4"/>
    <property type="match status" value="1"/>
</dbReference>
<proteinExistence type="inferred from homology"/>
<organism evidence="4 5">
    <name type="scientific">Gnathostoma spinigerum</name>
    <dbReference type="NCBI Taxonomy" id="75299"/>
    <lineage>
        <taxon>Eukaryota</taxon>
        <taxon>Metazoa</taxon>
        <taxon>Ecdysozoa</taxon>
        <taxon>Nematoda</taxon>
        <taxon>Chromadorea</taxon>
        <taxon>Rhabditida</taxon>
        <taxon>Spirurina</taxon>
        <taxon>Gnathostomatomorpha</taxon>
        <taxon>Gnathostomatoidea</taxon>
        <taxon>Gnathostomatidae</taxon>
        <taxon>Gnathostoma</taxon>
    </lineage>
</organism>
<dbReference type="CDD" id="cd02961">
    <property type="entry name" value="PDI_a_family"/>
    <property type="match status" value="2"/>
</dbReference>
<evidence type="ECO:0000256" key="1">
    <source>
        <dbReference type="ARBA" id="ARBA00006347"/>
    </source>
</evidence>